<dbReference type="EMBL" id="CAJPVI010000070">
    <property type="protein sequence ID" value="CAG2160029.1"/>
    <property type="molecule type" value="Genomic_DNA"/>
</dbReference>
<name>A0ABM8TU24_9BURK</name>
<evidence type="ECO:0000313" key="1">
    <source>
        <dbReference type="EMBL" id="CAG2160029.1"/>
    </source>
</evidence>
<protein>
    <recommendedName>
        <fullName evidence="3">Flavodoxin</fullName>
    </recommendedName>
</protein>
<comment type="caution">
    <text evidence="1">The sequence shown here is derived from an EMBL/GenBank/DDBJ whole genome shotgun (WGS) entry which is preliminary data.</text>
</comment>
<keyword evidence="2" id="KW-1185">Reference proteome</keyword>
<sequence length="179" mass="19467">MSEELESLIVYYSRTGTARQVAETLAAYTGWRQAEVRDEKPRAGLYGDLRCVLDMLLHRTPAYRYEGPLPSDCAQVVVVAPVWLGRLAAPMRKFLLDHAPFSGTVSAVCVMASRGGFRAEDDIAFLTGKTPAPALVLKQRDVLSGAAAEPLAAFAAALRARQTTPAPILRPVWISPREA</sequence>
<dbReference type="Gene3D" id="3.40.50.360">
    <property type="match status" value="1"/>
</dbReference>
<dbReference type="SUPFAM" id="SSF52218">
    <property type="entry name" value="Flavoproteins"/>
    <property type="match status" value="1"/>
</dbReference>
<gene>
    <name evidence="1" type="ORF">LMG26411_07166</name>
</gene>
<dbReference type="RefSeq" id="WP_211957932.1">
    <property type="nucleotide sequence ID" value="NZ_CAJPVI010000070.1"/>
</dbReference>
<evidence type="ECO:0000313" key="2">
    <source>
        <dbReference type="Proteomes" id="UP000672657"/>
    </source>
</evidence>
<proteinExistence type="predicted"/>
<dbReference type="Proteomes" id="UP000672657">
    <property type="component" value="Unassembled WGS sequence"/>
</dbReference>
<dbReference type="InterPro" id="IPR029039">
    <property type="entry name" value="Flavoprotein-like_sf"/>
</dbReference>
<evidence type="ECO:0008006" key="3">
    <source>
        <dbReference type="Google" id="ProtNLM"/>
    </source>
</evidence>
<reference evidence="1 2" key="1">
    <citation type="submission" date="2021-03" db="EMBL/GenBank/DDBJ databases">
        <authorList>
            <person name="Peeters C."/>
        </authorList>
    </citation>
    <scope>NUCLEOTIDE SEQUENCE [LARGE SCALE GENOMIC DNA]</scope>
    <source>
        <strain evidence="1 2">LMG 26411</strain>
    </source>
</reference>
<organism evidence="1 2">
    <name type="scientific">Cupriavidus numazuensis</name>
    <dbReference type="NCBI Taxonomy" id="221992"/>
    <lineage>
        <taxon>Bacteria</taxon>
        <taxon>Pseudomonadati</taxon>
        <taxon>Pseudomonadota</taxon>
        <taxon>Betaproteobacteria</taxon>
        <taxon>Burkholderiales</taxon>
        <taxon>Burkholderiaceae</taxon>
        <taxon>Cupriavidus</taxon>
    </lineage>
</organism>
<accession>A0ABM8TU24</accession>